<keyword evidence="9" id="KW-0333">Golgi apparatus</keyword>
<dbReference type="Pfam" id="PF00595">
    <property type="entry name" value="PDZ"/>
    <property type="match status" value="1"/>
</dbReference>
<dbReference type="GO" id="GO:0014069">
    <property type="term" value="C:postsynaptic density"/>
    <property type="evidence" value="ECO:0007669"/>
    <property type="project" value="UniProtKB-SubCell"/>
</dbReference>
<dbReference type="CDD" id="cd06800">
    <property type="entry name" value="PDZ_GOPC-like"/>
    <property type="match status" value="1"/>
</dbReference>
<dbReference type="PANTHER" id="PTHR16528:SF2">
    <property type="entry name" value="GOLGI-ASSOCIATED PDZ AND COILED-COIL MOTIF-CONTAINING PROTEIN"/>
    <property type="match status" value="1"/>
</dbReference>
<keyword evidence="12" id="KW-0966">Cell projection</keyword>
<evidence type="ECO:0000256" key="3">
    <source>
        <dbReference type="ARBA" id="ARBA00004395"/>
    </source>
</evidence>
<comment type="subcellular location">
    <subcellularLocation>
        <location evidence="2">Cell projection</location>
        <location evidence="2">Dendrite</location>
    </subcellularLocation>
    <subcellularLocation>
        <location evidence="4">Cytoplasm</location>
    </subcellularLocation>
    <subcellularLocation>
        <location evidence="3">Golgi apparatus membrane</location>
        <topology evidence="3">Peripheral membrane protein</topology>
    </subcellularLocation>
    <subcellularLocation>
        <location evidence="1">Golgi apparatus</location>
        <location evidence="1">trans-Golgi network membrane</location>
    </subcellularLocation>
    <subcellularLocation>
        <location evidence="13">Postsynaptic density</location>
    </subcellularLocation>
</comment>
<name>A0A0N4VPV8_ENTVE</name>
<dbReference type="GO" id="GO:0015031">
    <property type="term" value="P:protein transport"/>
    <property type="evidence" value="ECO:0007669"/>
    <property type="project" value="UniProtKB-KW"/>
</dbReference>
<evidence type="ECO:0000256" key="10">
    <source>
        <dbReference type="ARBA" id="ARBA00023054"/>
    </source>
</evidence>
<dbReference type="GO" id="GO:0000139">
    <property type="term" value="C:Golgi membrane"/>
    <property type="evidence" value="ECO:0007669"/>
    <property type="project" value="UniProtKB-SubCell"/>
</dbReference>
<dbReference type="WBParaSite" id="EVEC_0001304701-mRNA-1">
    <property type="protein sequence ID" value="EVEC_0001304701-mRNA-1"/>
    <property type="gene ID" value="EVEC_0001304701"/>
</dbReference>
<evidence type="ECO:0000313" key="19">
    <source>
        <dbReference type="EMBL" id="VDD97453.1"/>
    </source>
</evidence>
<dbReference type="EMBL" id="UXUI01013749">
    <property type="protein sequence ID" value="VDD97453.1"/>
    <property type="molecule type" value="Genomic_DNA"/>
</dbReference>
<dbReference type="Proteomes" id="UP000274131">
    <property type="component" value="Unassembled WGS sequence"/>
</dbReference>
<protein>
    <recommendedName>
        <fullName evidence="14">Golgi-associated PDZ and coiled-coil motif-containing protein</fullName>
    </recommendedName>
    <alternativeName>
        <fullName evidence="15">CFTR-associated ligand</fullName>
    </alternativeName>
    <alternativeName>
        <fullName evidence="16">PDZ protein interacting specifically with TC10</fullName>
    </alternativeName>
</protein>
<evidence type="ECO:0000256" key="14">
    <source>
        <dbReference type="ARBA" id="ARBA00072943"/>
    </source>
</evidence>
<evidence type="ECO:0000256" key="8">
    <source>
        <dbReference type="ARBA" id="ARBA00023018"/>
    </source>
</evidence>
<dbReference type="GO" id="GO:0005886">
    <property type="term" value="C:plasma membrane"/>
    <property type="evidence" value="ECO:0007669"/>
    <property type="project" value="UniProtKB-ARBA"/>
</dbReference>
<reference evidence="21" key="1">
    <citation type="submission" date="2017-02" db="UniProtKB">
        <authorList>
            <consortium name="WormBaseParasite"/>
        </authorList>
    </citation>
    <scope>IDENTIFICATION</scope>
</reference>
<evidence type="ECO:0000313" key="21">
    <source>
        <dbReference type="WBParaSite" id="EVEC_0001304701-mRNA-1"/>
    </source>
</evidence>
<dbReference type="GO" id="GO:0042802">
    <property type="term" value="F:identical protein binding"/>
    <property type="evidence" value="ECO:0007669"/>
    <property type="project" value="UniProtKB-ARBA"/>
</dbReference>
<keyword evidence="8" id="KW-0770">Synapse</keyword>
<dbReference type="InterPro" id="IPR001478">
    <property type="entry name" value="PDZ"/>
</dbReference>
<keyword evidence="10" id="KW-0175">Coiled coil</keyword>
<dbReference type="GO" id="GO:0044325">
    <property type="term" value="F:transmembrane transporter binding"/>
    <property type="evidence" value="ECO:0007669"/>
    <property type="project" value="TreeGrafter"/>
</dbReference>
<evidence type="ECO:0000256" key="1">
    <source>
        <dbReference type="ARBA" id="ARBA00004198"/>
    </source>
</evidence>
<evidence type="ECO:0000256" key="13">
    <source>
        <dbReference type="ARBA" id="ARBA00034105"/>
    </source>
</evidence>
<dbReference type="GO" id="GO:0030425">
    <property type="term" value="C:dendrite"/>
    <property type="evidence" value="ECO:0007669"/>
    <property type="project" value="UniProtKB-SubCell"/>
</dbReference>
<proteinExistence type="predicted"/>
<reference evidence="19 20" key="2">
    <citation type="submission" date="2018-10" db="EMBL/GenBank/DDBJ databases">
        <authorList>
            <consortium name="Pathogen Informatics"/>
        </authorList>
    </citation>
    <scope>NUCLEOTIDE SEQUENCE [LARGE SCALE GENOMIC DNA]</scope>
</reference>
<keyword evidence="5" id="KW-0813">Transport</keyword>
<dbReference type="GO" id="GO:2000009">
    <property type="term" value="P:negative regulation of protein localization to cell surface"/>
    <property type="evidence" value="ECO:0007669"/>
    <property type="project" value="TreeGrafter"/>
</dbReference>
<accession>A0A0N4VPV8</accession>
<feature type="domain" description="PDZ" evidence="18">
    <location>
        <begin position="124"/>
        <end position="207"/>
    </location>
</feature>
<dbReference type="SMART" id="SM00228">
    <property type="entry name" value="PDZ"/>
    <property type="match status" value="1"/>
</dbReference>
<evidence type="ECO:0000256" key="2">
    <source>
        <dbReference type="ARBA" id="ARBA00004279"/>
    </source>
</evidence>
<dbReference type="Gene3D" id="2.30.42.10">
    <property type="match status" value="1"/>
</dbReference>
<evidence type="ECO:0000256" key="5">
    <source>
        <dbReference type="ARBA" id="ARBA00022448"/>
    </source>
</evidence>
<evidence type="ECO:0000256" key="7">
    <source>
        <dbReference type="ARBA" id="ARBA00022927"/>
    </source>
</evidence>
<dbReference type="PROSITE" id="PS50106">
    <property type="entry name" value="PDZ"/>
    <property type="match status" value="1"/>
</dbReference>
<dbReference type="SUPFAM" id="SSF50156">
    <property type="entry name" value="PDZ domain-like"/>
    <property type="match status" value="1"/>
</dbReference>
<evidence type="ECO:0000256" key="12">
    <source>
        <dbReference type="ARBA" id="ARBA00023273"/>
    </source>
</evidence>
<keyword evidence="20" id="KW-1185">Reference proteome</keyword>
<keyword evidence="7" id="KW-0653">Protein transport</keyword>
<dbReference type="OrthoDB" id="10063653at2759"/>
<evidence type="ECO:0000256" key="17">
    <source>
        <dbReference type="SAM" id="MobiDB-lite"/>
    </source>
</evidence>
<sequence length="280" mass="31466">MLQTMQKEIFGARLSAKYLDKELAGRIQQIQLLGRNMKGAEHDRLWNQLEAEIHLHRHKTVIRACRLWNQCTIIVNEGDKNGQQQIFYNCYHFRGRGNTKNLSFPPIANYFDLRKKRGIGETRTVKLQKESYEGLGISITGGREHGVPIIISEIHKGQPAERCGELYVGDAILSVNGINLRNAKHSDAVEILSGQENELIMEVVFVMPDQDSDDEGAVVIEALDGSTFNMYEPLEEQESNINESLNSNCSSSASHHTESSNSITEETEANATNALLERII</sequence>
<dbReference type="STRING" id="51028.A0A0N4VPV8"/>
<evidence type="ECO:0000256" key="16">
    <source>
        <dbReference type="ARBA" id="ARBA00083668"/>
    </source>
</evidence>
<evidence type="ECO:0000256" key="15">
    <source>
        <dbReference type="ARBA" id="ARBA00081191"/>
    </source>
</evidence>
<evidence type="ECO:0000259" key="18">
    <source>
        <dbReference type="PROSITE" id="PS50106"/>
    </source>
</evidence>
<dbReference type="GO" id="GO:0030140">
    <property type="term" value="C:trans-Golgi network transport vesicle"/>
    <property type="evidence" value="ECO:0007669"/>
    <property type="project" value="TreeGrafter"/>
</dbReference>
<dbReference type="InterPro" id="IPR038879">
    <property type="entry name" value="GOPC"/>
</dbReference>
<dbReference type="InterPro" id="IPR036034">
    <property type="entry name" value="PDZ_sf"/>
</dbReference>
<evidence type="ECO:0000256" key="4">
    <source>
        <dbReference type="ARBA" id="ARBA00004496"/>
    </source>
</evidence>
<gene>
    <name evidence="19" type="ORF">EVEC_LOCUS12204</name>
</gene>
<organism evidence="21">
    <name type="scientific">Enterobius vermicularis</name>
    <name type="common">Human pinworm</name>
    <dbReference type="NCBI Taxonomy" id="51028"/>
    <lineage>
        <taxon>Eukaryota</taxon>
        <taxon>Metazoa</taxon>
        <taxon>Ecdysozoa</taxon>
        <taxon>Nematoda</taxon>
        <taxon>Chromadorea</taxon>
        <taxon>Rhabditida</taxon>
        <taxon>Spirurina</taxon>
        <taxon>Oxyuridomorpha</taxon>
        <taxon>Oxyuroidea</taxon>
        <taxon>Oxyuridae</taxon>
        <taxon>Enterobius</taxon>
    </lineage>
</organism>
<keyword evidence="6" id="KW-0963">Cytoplasm</keyword>
<dbReference type="PANTHER" id="PTHR16528">
    <property type="entry name" value="GOLGI-ASSOCIATED PDZ AND COILED-COIL MOTIF-CONTAINING"/>
    <property type="match status" value="1"/>
</dbReference>
<evidence type="ECO:0000256" key="6">
    <source>
        <dbReference type="ARBA" id="ARBA00022490"/>
    </source>
</evidence>
<feature type="region of interest" description="Disordered" evidence="17">
    <location>
        <begin position="239"/>
        <end position="271"/>
    </location>
</feature>
<evidence type="ECO:0000313" key="20">
    <source>
        <dbReference type="Proteomes" id="UP000274131"/>
    </source>
</evidence>
<feature type="compositionally biased region" description="Low complexity" evidence="17">
    <location>
        <begin position="239"/>
        <end position="264"/>
    </location>
</feature>
<dbReference type="AlphaFoldDB" id="A0A0N4VPV8"/>
<evidence type="ECO:0000256" key="9">
    <source>
        <dbReference type="ARBA" id="ARBA00023034"/>
    </source>
</evidence>
<evidence type="ECO:0000256" key="11">
    <source>
        <dbReference type="ARBA" id="ARBA00023136"/>
    </source>
</evidence>
<keyword evidence="11" id="KW-0472">Membrane</keyword>
<dbReference type="FunFam" id="2.30.42.10:FF:000067">
    <property type="entry name" value="Golgi-associated PDZ and coiled-coil motif-containing protein-like"/>
    <property type="match status" value="1"/>
</dbReference>